<dbReference type="AlphaFoldDB" id="A0A3D8GM87"/>
<protein>
    <submittedName>
        <fullName evidence="2">N-acetyltransferase</fullName>
    </submittedName>
</protein>
<dbReference type="Pfam" id="PF00583">
    <property type="entry name" value="Acetyltransf_1"/>
    <property type="match status" value="1"/>
</dbReference>
<feature type="domain" description="N-acetyltransferase" evidence="1">
    <location>
        <begin position="3"/>
        <end position="155"/>
    </location>
</feature>
<dbReference type="SUPFAM" id="SSF55729">
    <property type="entry name" value="Acyl-CoA N-acyltransferases (Nat)"/>
    <property type="match status" value="1"/>
</dbReference>
<evidence type="ECO:0000259" key="1">
    <source>
        <dbReference type="PROSITE" id="PS51186"/>
    </source>
</evidence>
<proteinExistence type="predicted"/>
<keyword evidence="3" id="KW-1185">Reference proteome</keyword>
<dbReference type="PROSITE" id="PS51186">
    <property type="entry name" value="GNAT"/>
    <property type="match status" value="1"/>
</dbReference>
<keyword evidence="2" id="KW-0808">Transferase</keyword>
<dbReference type="GO" id="GO:0016747">
    <property type="term" value="F:acyltransferase activity, transferring groups other than amino-acyl groups"/>
    <property type="evidence" value="ECO:0007669"/>
    <property type="project" value="InterPro"/>
</dbReference>
<evidence type="ECO:0000313" key="3">
    <source>
        <dbReference type="Proteomes" id="UP000257144"/>
    </source>
</evidence>
<sequence length="174" mass="19251">MDISIRQEKEADYQAVEEVIKRAFTDVEISDKTEHQLVKRLRGSKAFIPELSLVAVDEATGKTVGHILFTKAKVGDAETLALAPVSVLPEFQNLGIGRLLVNKGLKTAKELGYESAIVLGHPNYYPKFCFKKASQWGIKAPWNVPDEVFMALELRGKAFDGVSGTVQYADAFHQ</sequence>
<gene>
    <name evidence="2" type="ORF">DRW41_18785</name>
</gene>
<dbReference type="InterPro" id="IPR016181">
    <property type="entry name" value="Acyl_CoA_acyltransferase"/>
</dbReference>
<dbReference type="RefSeq" id="WP_115453567.1">
    <property type="nucleotide sequence ID" value="NZ_QNQT01000011.1"/>
</dbReference>
<dbReference type="OrthoDB" id="9797178at2"/>
<organism evidence="2 3">
    <name type="scientific">Neobacillus piezotolerans</name>
    <dbReference type="NCBI Taxonomy" id="2259171"/>
    <lineage>
        <taxon>Bacteria</taxon>
        <taxon>Bacillati</taxon>
        <taxon>Bacillota</taxon>
        <taxon>Bacilli</taxon>
        <taxon>Bacillales</taxon>
        <taxon>Bacillaceae</taxon>
        <taxon>Neobacillus</taxon>
    </lineage>
</organism>
<comment type="caution">
    <text evidence="2">The sequence shown here is derived from an EMBL/GenBank/DDBJ whole genome shotgun (WGS) entry which is preliminary data.</text>
</comment>
<dbReference type="InterPro" id="IPR000182">
    <property type="entry name" value="GNAT_dom"/>
</dbReference>
<evidence type="ECO:0000313" key="2">
    <source>
        <dbReference type="EMBL" id="RDU35329.1"/>
    </source>
</evidence>
<accession>A0A3D8GM87</accession>
<reference evidence="2 3" key="1">
    <citation type="submission" date="2018-07" db="EMBL/GenBank/DDBJ databases">
        <title>Bacillus sp. YLB-04 draft genome sequence.</title>
        <authorList>
            <person name="Yu L."/>
            <person name="Tang X."/>
        </authorList>
    </citation>
    <scope>NUCLEOTIDE SEQUENCE [LARGE SCALE GENOMIC DNA]</scope>
    <source>
        <strain evidence="2 3">YLB-04</strain>
    </source>
</reference>
<dbReference type="CDD" id="cd04301">
    <property type="entry name" value="NAT_SF"/>
    <property type="match status" value="1"/>
</dbReference>
<dbReference type="Gene3D" id="3.40.630.30">
    <property type="match status" value="1"/>
</dbReference>
<dbReference type="Proteomes" id="UP000257144">
    <property type="component" value="Unassembled WGS sequence"/>
</dbReference>
<name>A0A3D8GM87_9BACI</name>
<dbReference type="EMBL" id="QNQT01000011">
    <property type="protein sequence ID" value="RDU35329.1"/>
    <property type="molecule type" value="Genomic_DNA"/>
</dbReference>